<dbReference type="Proteomes" id="UP000749293">
    <property type="component" value="Unassembled WGS sequence"/>
</dbReference>
<sequence length="74" mass="7486">MRGTMAGAKAGHRDAETNVGGSKGMELLLPGLGNNHVVLAGGVGGNVTFGHVFLELPNDGITRMAIGEAENWGG</sequence>
<accession>A0A9P4Z144</accession>
<evidence type="ECO:0000313" key="2">
    <source>
        <dbReference type="EMBL" id="KAF4126773.1"/>
    </source>
</evidence>
<name>A0A9P4Z144_9HYPO</name>
<dbReference type="EMBL" id="JAANYQ010000001">
    <property type="protein sequence ID" value="KAF4126773.1"/>
    <property type="molecule type" value="Genomic_DNA"/>
</dbReference>
<feature type="region of interest" description="Disordered" evidence="1">
    <location>
        <begin position="1"/>
        <end position="20"/>
    </location>
</feature>
<evidence type="ECO:0000313" key="3">
    <source>
        <dbReference type="Proteomes" id="UP000749293"/>
    </source>
</evidence>
<dbReference type="RefSeq" id="XP_035325425.1">
    <property type="nucleotide sequence ID" value="XM_035462495.1"/>
</dbReference>
<comment type="caution">
    <text evidence="2">The sequence shown here is derived from an EMBL/GenBank/DDBJ whole genome shotgun (WGS) entry which is preliminary data.</text>
</comment>
<keyword evidence="3" id="KW-1185">Reference proteome</keyword>
<dbReference type="AlphaFoldDB" id="A0A9P4Z144"/>
<protein>
    <submittedName>
        <fullName evidence="2">Uncharacterized protein</fullName>
    </submittedName>
</protein>
<evidence type="ECO:0000256" key="1">
    <source>
        <dbReference type="SAM" id="MobiDB-lite"/>
    </source>
</evidence>
<organism evidence="2 3">
    <name type="scientific">Geosmithia morbida</name>
    <dbReference type="NCBI Taxonomy" id="1094350"/>
    <lineage>
        <taxon>Eukaryota</taxon>
        <taxon>Fungi</taxon>
        <taxon>Dikarya</taxon>
        <taxon>Ascomycota</taxon>
        <taxon>Pezizomycotina</taxon>
        <taxon>Sordariomycetes</taxon>
        <taxon>Hypocreomycetidae</taxon>
        <taxon>Hypocreales</taxon>
        <taxon>Bionectriaceae</taxon>
        <taxon>Geosmithia</taxon>
    </lineage>
</organism>
<dbReference type="GeneID" id="55966740"/>
<proteinExistence type="predicted"/>
<gene>
    <name evidence="2" type="ORF">GMORB2_0510</name>
</gene>
<reference evidence="2" key="1">
    <citation type="submission" date="2020-03" db="EMBL/GenBank/DDBJ databases">
        <title>Site-based positive gene gene selection in Geosmithia morbida across the United States reveals a broad range of putative effectors and factors for local host and environmental adapation.</title>
        <authorList>
            <person name="Onufrak A."/>
            <person name="Murdoch R.W."/>
            <person name="Gazis R."/>
            <person name="Huff M."/>
            <person name="Staton M."/>
            <person name="Klingeman W."/>
            <person name="Hadziabdic D."/>
        </authorList>
    </citation>
    <scope>NUCLEOTIDE SEQUENCE</scope>
    <source>
        <strain evidence="2">1262</strain>
    </source>
</reference>